<keyword evidence="1" id="KW-1133">Transmembrane helix</keyword>
<organism evidence="2 3">
    <name type="scientific">Paenibacillus puldeungensis</name>
    <dbReference type="NCBI Taxonomy" id="696536"/>
    <lineage>
        <taxon>Bacteria</taxon>
        <taxon>Bacillati</taxon>
        <taxon>Bacillota</taxon>
        <taxon>Bacilli</taxon>
        <taxon>Bacillales</taxon>
        <taxon>Paenibacillaceae</taxon>
        <taxon>Paenibacillus</taxon>
    </lineage>
</organism>
<keyword evidence="3" id="KW-1185">Reference proteome</keyword>
<accession>A0ABW3RTD7</accession>
<name>A0ABW3RTD7_9BACL</name>
<evidence type="ECO:0000256" key="1">
    <source>
        <dbReference type="SAM" id="Phobius"/>
    </source>
</evidence>
<protein>
    <recommendedName>
        <fullName evidence="4">AtpZ/AtpI family protein</fullName>
    </recommendedName>
</protein>
<dbReference type="EMBL" id="JBHTLM010000002">
    <property type="protein sequence ID" value="MFD1175349.1"/>
    <property type="molecule type" value="Genomic_DNA"/>
</dbReference>
<keyword evidence="1" id="KW-0812">Transmembrane</keyword>
<sequence>MRNQKAQWIHRLGVFIIVAGLIVGFFLGRIDLGYTDKQAWPITLTFWVSGLVSGTFFIALAEIIEQLYKMNLKLSQEPDESDLKLLND</sequence>
<dbReference type="RefSeq" id="WP_379316624.1">
    <property type="nucleotide sequence ID" value="NZ_JBHTLM010000002.1"/>
</dbReference>
<dbReference type="Proteomes" id="UP001597262">
    <property type="component" value="Unassembled WGS sequence"/>
</dbReference>
<evidence type="ECO:0000313" key="3">
    <source>
        <dbReference type="Proteomes" id="UP001597262"/>
    </source>
</evidence>
<proteinExistence type="predicted"/>
<keyword evidence="1" id="KW-0472">Membrane</keyword>
<reference evidence="3" key="1">
    <citation type="journal article" date="2019" name="Int. J. Syst. Evol. Microbiol.">
        <title>The Global Catalogue of Microorganisms (GCM) 10K type strain sequencing project: providing services to taxonomists for standard genome sequencing and annotation.</title>
        <authorList>
            <consortium name="The Broad Institute Genomics Platform"/>
            <consortium name="The Broad Institute Genome Sequencing Center for Infectious Disease"/>
            <person name="Wu L."/>
            <person name="Ma J."/>
        </authorList>
    </citation>
    <scope>NUCLEOTIDE SEQUENCE [LARGE SCALE GENOMIC DNA]</scope>
    <source>
        <strain evidence="3">CCUG 59189</strain>
    </source>
</reference>
<evidence type="ECO:0008006" key="4">
    <source>
        <dbReference type="Google" id="ProtNLM"/>
    </source>
</evidence>
<comment type="caution">
    <text evidence="2">The sequence shown here is derived from an EMBL/GenBank/DDBJ whole genome shotgun (WGS) entry which is preliminary data.</text>
</comment>
<evidence type="ECO:0000313" key="2">
    <source>
        <dbReference type="EMBL" id="MFD1175349.1"/>
    </source>
</evidence>
<feature type="transmembrane region" description="Helical" evidence="1">
    <location>
        <begin position="42"/>
        <end position="64"/>
    </location>
</feature>
<gene>
    <name evidence="2" type="ORF">ACFQ3W_03420</name>
</gene>
<feature type="transmembrane region" description="Helical" evidence="1">
    <location>
        <begin position="12"/>
        <end position="30"/>
    </location>
</feature>